<dbReference type="GO" id="GO:0016874">
    <property type="term" value="F:ligase activity"/>
    <property type="evidence" value="ECO:0007669"/>
    <property type="project" value="UniProtKB-KW"/>
</dbReference>
<feature type="domain" description="Glutamate-ammonia ligase adenylyltransferase repeated" evidence="7">
    <location>
        <begin position="29"/>
        <end position="252"/>
    </location>
</feature>
<evidence type="ECO:0000256" key="2">
    <source>
        <dbReference type="ARBA" id="ARBA00022695"/>
    </source>
</evidence>
<evidence type="ECO:0000256" key="4">
    <source>
        <dbReference type="ARBA" id="ARBA00022840"/>
    </source>
</evidence>
<keyword evidence="3" id="KW-0547">Nucleotide-binding</keyword>
<dbReference type="Gene3D" id="1.20.120.330">
    <property type="entry name" value="Nucleotidyltransferases domain 2"/>
    <property type="match status" value="2"/>
</dbReference>
<keyword evidence="2 9" id="KW-0548">Nucleotidyltransferase</keyword>
<protein>
    <submittedName>
        <fullName evidence="9">Bifunctional [glutamate--ammonia ligase]-adenylyl-L-tyrosine phosphorylase/[glutamate--ammonia-ligase] adenylyltransferase</fullName>
        <ecNumber evidence="9">2.7.7.42</ecNumber>
        <ecNumber evidence="9">2.7.7.89</ecNumber>
    </submittedName>
</protein>
<dbReference type="Pfam" id="PF03710">
    <property type="entry name" value="GlnE"/>
    <property type="match status" value="2"/>
</dbReference>
<dbReference type="Pfam" id="PF08335">
    <property type="entry name" value="GlnD_UR_UTase"/>
    <property type="match status" value="1"/>
</dbReference>
<dbReference type="Gene3D" id="1.20.120.1510">
    <property type="match status" value="1"/>
</dbReference>
<comment type="caution">
    <text evidence="9">The sequence shown here is derived from an EMBL/GenBank/DDBJ whole genome shotgun (WGS) entry which is preliminary data.</text>
</comment>
<sequence length="925" mass="99838">MHEDERTRPPAQGAAQQVTPDWTDALGRVREHSPFLSALLERESDLADLLAQGQGAAALDAAKNAGEGAADLGVALRRQRRALALVLATGDLAGAFSLPFVTGELSQFASRALDAAMREAVRHRVPDSETIGMTGLALGKHGACELNFSSDIDPIILYDPDLIPRRPRDEPGEAAQIATRRIVQTLSANTEEGYVFRVDLRLRPASEVSPLAIPIEAALTHYESSALAWERAAFIRARAVAGDIAAGAAFLEAIRPFIWRKSLDFGAIDEIGRLVTRIRDSHQGATVPGPDFDVKRGRGGIREIEFFAQTHQLIHGGRNPSLRVRGTRAALNALCDAAIIRAEDATALGNSYDQLRIVEHRLQMVQDRQTHALPASAAAIDNVAQLDGYADGAALIEHICNITAPVRERFDALVNTHTGPQPPRADPAGKAPDLAQSHLAALGFADAEMLSARIEKWKGGAIRALRSDSAREAFAAIQPQLLEALASAPEPERALNRWEKMLARLPSAINVFRLLEARPALLETLARILALAPGLADALGQRGDLLDTLIDRSAYDLPPDAEQLTHLFAGGGNRNLLRSDYEAMLDRVRRKVGDLRFELGVQLLDNAHDPLAVAAGLSRMAEAAIRVLADATAEEFALAHGRIEGSGLVVLGMGRMGGAVMTHASDLDLVYLFTGDSESQSDGRRPLGATQYFNRLAQRTSAALSVPTAEGRLFEVDTRLRPSGMQGLLAVSTDSFLRYQREAAWTWEHMALIRARVLHAPDGAGDMIDTGIQDVLRIARDPGILQHAILAMRAEISAHKPPSGALDVKLMRGGLVDLEFLVHFLQLRDGLFLTPDLGCAVRMLIEAGMVPPALHDAHDLLTRALVTMRLVAPDAAVPAPAARGIMAHACRQADWPALLVAIEDARAAVAQAWQEVFSERLDIKS</sequence>
<dbReference type="PANTHER" id="PTHR30621:SF0">
    <property type="entry name" value="BIFUNCTIONAL GLUTAMINE SYNTHETASE ADENYLYLTRANSFERASE_ADENYLYL-REMOVING ENZYME"/>
    <property type="match status" value="1"/>
</dbReference>
<evidence type="ECO:0000259" key="7">
    <source>
        <dbReference type="Pfam" id="PF03710"/>
    </source>
</evidence>
<dbReference type="RefSeq" id="WP_311339180.1">
    <property type="nucleotide sequence ID" value="NZ_JAVRHS010000001.1"/>
</dbReference>
<dbReference type="NCBIfam" id="NF008292">
    <property type="entry name" value="PRK11072.1"/>
    <property type="match status" value="1"/>
</dbReference>
<dbReference type="Gene3D" id="3.30.460.10">
    <property type="entry name" value="Beta Polymerase, domain 2"/>
    <property type="match status" value="2"/>
</dbReference>
<evidence type="ECO:0000259" key="8">
    <source>
        <dbReference type="Pfam" id="PF08335"/>
    </source>
</evidence>
<keyword evidence="1 9" id="KW-0808">Transferase</keyword>
<feature type="domain" description="Glutamate-ammonia ligase adenylyltransferase repeated" evidence="7">
    <location>
        <begin position="523"/>
        <end position="759"/>
    </location>
</feature>
<dbReference type="SUPFAM" id="SSF81301">
    <property type="entry name" value="Nucleotidyltransferase"/>
    <property type="match status" value="2"/>
</dbReference>
<dbReference type="EC" id="2.7.7.42" evidence="9"/>
<dbReference type="Proteomes" id="UP001259803">
    <property type="component" value="Unassembled WGS sequence"/>
</dbReference>
<organism evidence="9 10">
    <name type="scientific">Croceicoccus esteveae</name>
    <dbReference type="NCBI Taxonomy" id="3075597"/>
    <lineage>
        <taxon>Bacteria</taxon>
        <taxon>Pseudomonadati</taxon>
        <taxon>Pseudomonadota</taxon>
        <taxon>Alphaproteobacteria</taxon>
        <taxon>Sphingomonadales</taxon>
        <taxon>Erythrobacteraceae</taxon>
        <taxon>Croceicoccus</taxon>
    </lineage>
</organism>
<dbReference type="EC" id="2.7.7.89" evidence="9"/>
<evidence type="ECO:0000256" key="1">
    <source>
        <dbReference type="ARBA" id="ARBA00022679"/>
    </source>
</evidence>
<reference evidence="9 10" key="1">
    <citation type="submission" date="2023-09" db="EMBL/GenBank/DDBJ databases">
        <authorList>
            <person name="Rey-Velasco X."/>
        </authorList>
    </citation>
    <scope>NUCLEOTIDE SEQUENCE [LARGE SCALE GENOMIC DNA]</scope>
    <source>
        <strain evidence="9 10">F390</strain>
    </source>
</reference>
<gene>
    <name evidence="9" type="primary">glnE</name>
    <name evidence="9" type="ORF">RM533_00190</name>
</gene>
<name>A0ABU2ZEG0_9SPHN</name>
<evidence type="ECO:0000313" key="10">
    <source>
        <dbReference type="Proteomes" id="UP001259803"/>
    </source>
</evidence>
<keyword evidence="4" id="KW-0067">ATP-binding</keyword>
<evidence type="ECO:0000256" key="5">
    <source>
        <dbReference type="ARBA" id="ARBA00022842"/>
    </source>
</evidence>
<proteinExistence type="predicted"/>
<accession>A0ABU2ZEG0</accession>
<keyword evidence="10" id="KW-1185">Reference proteome</keyword>
<dbReference type="InterPro" id="IPR023057">
    <property type="entry name" value="GlnE"/>
</dbReference>
<keyword evidence="5" id="KW-0460">Magnesium</keyword>
<dbReference type="PANTHER" id="PTHR30621">
    <property type="entry name" value="GLUTAMINE SYNTHETASE ADENYLYLTRANSFERASE"/>
    <property type="match status" value="1"/>
</dbReference>
<dbReference type="InterPro" id="IPR013546">
    <property type="entry name" value="PII_UdlTrfase/GS_AdlTrfase"/>
</dbReference>
<evidence type="ECO:0000256" key="6">
    <source>
        <dbReference type="ARBA" id="ARBA00023268"/>
    </source>
</evidence>
<dbReference type="GO" id="GO:0047388">
    <property type="term" value="F:[glutamine synthetase]-adenylyl-L-tyrosine phosphorylase activity"/>
    <property type="evidence" value="ECO:0007669"/>
    <property type="project" value="UniProtKB-EC"/>
</dbReference>
<dbReference type="SUPFAM" id="SSF81593">
    <property type="entry name" value="Nucleotidyltransferase substrate binding subunit/domain"/>
    <property type="match status" value="2"/>
</dbReference>
<dbReference type="EMBL" id="JAVRHS010000001">
    <property type="protein sequence ID" value="MDT0574596.1"/>
    <property type="molecule type" value="Genomic_DNA"/>
</dbReference>
<dbReference type="CDD" id="cd05401">
    <property type="entry name" value="NT_GlnE_GlnD_like"/>
    <property type="match status" value="2"/>
</dbReference>
<dbReference type="InterPro" id="IPR043519">
    <property type="entry name" value="NT_sf"/>
</dbReference>
<dbReference type="InterPro" id="IPR005190">
    <property type="entry name" value="GlnE_rpt_dom"/>
</dbReference>
<keyword evidence="9" id="KW-0436">Ligase</keyword>
<keyword evidence="6" id="KW-0511">Multifunctional enzyme</keyword>
<dbReference type="GO" id="GO:0008882">
    <property type="term" value="F:[glutamate-ammonia-ligase] adenylyltransferase activity"/>
    <property type="evidence" value="ECO:0007669"/>
    <property type="project" value="UniProtKB-EC"/>
</dbReference>
<evidence type="ECO:0000313" key="9">
    <source>
        <dbReference type="EMBL" id="MDT0574596.1"/>
    </source>
</evidence>
<feature type="domain" description="PII-uridylyltransferase/Glutamine-synthetase adenylyltransferase" evidence="8">
    <location>
        <begin position="290"/>
        <end position="397"/>
    </location>
</feature>
<evidence type="ECO:0000256" key="3">
    <source>
        <dbReference type="ARBA" id="ARBA00022741"/>
    </source>
</evidence>